<dbReference type="STRING" id="584708.Apau_0333"/>
<accession>E3CYN7</accession>
<dbReference type="OrthoDB" id="1906at2"/>
<feature type="binding site" evidence="7">
    <location>
        <position position="413"/>
    </location>
    <ligand>
        <name>substrate</name>
    </ligand>
</feature>
<dbReference type="PROSITE" id="PS00600">
    <property type="entry name" value="AA_TRANSFER_CLASS_3"/>
    <property type="match status" value="1"/>
</dbReference>
<dbReference type="CDD" id="cd00610">
    <property type="entry name" value="OAT_like"/>
    <property type="match status" value="1"/>
</dbReference>
<dbReference type="PIRSF" id="PIRSF000521">
    <property type="entry name" value="Transaminase_4ab_Lys_Orn"/>
    <property type="match status" value="1"/>
</dbReference>
<keyword evidence="4 7" id="KW-0949">S-adenosyl-L-methionine</keyword>
<evidence type="ECO:0000256" key="5">
    <source>
        <dbReference type="ARBA" id="ARBA00022756"/>
    </source>
</evidence>
<dbReference type="HAMAP" id="MF_00834">
    <property type="entry name" value="BioA"/>
    <property type="match status" value="1"/>
</dbReference>
<keyword evidence="7" id="KW-0963">Cytoplasm</keyword>
<keyword evidence="2 7" id="KW-0032">Aminotransferase</keyword>
<evidence type="ECO:0000256" key="1">
    <source>
        <dbReference type="ARBA" id="ARBA00001933"/>
    </source>
</evidence>
<name>E3CYN7_9BACT</name>
<reference evidence="8 9" key="1">
    <citation type="journal article" date="2010" name="Stand. Genomic Sci.">
        <title>Non-contiguous finished genome sequence of Aminomonas paucivorans type strain (GLU-3).</title>
        <authorList>
            <person name="Pitluck S."/>
            <person name="Yasawong M."/>
            <person name="Held B."/>
            <person name="Lapidus A."/>
            <person name="Nolan M."/>
            <person name="Copeland A."/>
            <person name="Lucas S."/>
            <person name="Del Rio T.G."/>
            <person name="Tice H."/>
            <person name="Cheng J.F."/>
            <person name="Chertkov O."/>
            <person name="Goodwin L."/>
            <person name="Tapia R."/>
            <person name="Han C."/>
            <person name="Liolios K."/>
            <person name="Ivanova N."/>
            <person name="Mavromatis K."/>
            <person name="Ovchinnikova G."/>
            <person name="Pati A."/>
            <person name="Chen A."/>
            <person name="Palaniappan K."/>
            <person name="Land M."/>
            <person name="Hauser L."/>
            <person name="Chang Y.J."/>
            <person name="Jeffries C.D."/>
            <person name="Pukall R."/>
            <person name="Spring S."/>
            <person name="Rohde M."/>
            <person name="Sikorski J."/>
            <person name="Goker M."/>
            <person name="Woyke T."/>
            <person name="Bristow J."/>
            <person name="Eisen J.A."/>
            <person name="Markowitz V."/>
            <person name="Hugenholtz P."/>
            <person name="Kyrpides N.C."/>
            <person name="Klenk H.P."/>
        </authorList>
    </citation>
    <scope>NUCLEOTIDE SEQUENCE [LARGE SCALE GENOMIC DNA]</scope>
    <source>
        <strain evidence="8 9">DSM 12260</strain>
    </source>
</reference>
<dbReference type="InterPro" id="IPR005814">
    <property type="entry name" value="Aminotrans_3"/>
</dbReference>
<dbReference type="GO" id="GO:0030170">
    <property type="term" value="F:pyridoxal phosphate binding"/>
    <property type="evidence" value="ECO:0007669"/>
    <property type="project" value="UniProtKB-UniRule"/>
</dbReference>
<dbReference type="UniPathway" id="UPA00078">
    <property type="reaction ID" value="UER00160"/>
</dbReference>
<protein>
    <recommendedName>
        <fullName evidence="7">Adenosylmethionine-8-amino-7-oxononanoate aminotransferase</fullName>
        <ecNumber evidence="7">2.6.1.62</ecNumber>
    </recommendedName>
    <alternativeName>
        <fullName evidence="7">7,8-diamino-pelargonic acid aminotransferase</fullName>
        <shortName evidence="7">DAPA AT</shortName>
        <shortName evidence="7">DAPA aminotransferase</shortName>
    </alternativeName>
    <alternativeName>
        <fullName evidence="7">7,8-diaminononanoate synthase</fullName>
        <shortName evidence="7">DANS</shortName>
    </alternativeName>
    <alternativeName>
        <fullName evidence="7">Diaminopelargonic acid synthase</fullName>
    </alternativeName>
</protein>
<feature type="site" description="Participates in the substrate recognition with KAPA and in a stacking interaction with the adenine ring of SAM" evidence="7">
    <location>
        <position position="20"/>
    </location>
</feature>
<evidence type="ECO:0000256" key="7">
    <source>
        <dbReference type="HAMAP-Rule" id="MF_00834"/>
    </source>
</evidence>
<keyword evidence="9" id="KW-1185">Reference proteome</keyword>
<comment type="function">
    <text evidence="7">Catalyzes the transfer of the alpha-amino group from S-adenosyl-L-methionine (SAM) to 7-keto-8-aminopelargonic acid (KAPA) to form 7,8-diaminopelargonic acid (DAPA). It is the only aminotransferase known to utilize SAM as an amino donor.</text>
</comment>
<dbReference type="AlphaFoldDB" id="E3CYN7"/>
<evidence type="ECO:0000256" key="3">
    <source>
        <dbReference type="ARBA" id="ARBA00022679"/>
    </source>
</evidence>
<dbReference type="Pfam" id="PF00202">
    <property type="entry name" value="Aminotran_3"/>
    <property type="match status" value="1"/>
</dbReference>
<evidence type="ECO:0000256" key="4">
    <source>
        <dbReference type="ARBA" id="ARBA00022691"/>
    </source>
</evidence>
<dbReference type="InterPro" id="IPR015422">
    <property type="entry name" value="PyrdxlP-dep_Trfase_small"/>
</dbReference>
<dbReference type="Proteomes" id="UP000005096">
    <property type="component" value="Chromosome"/>
</dbReference>
<dbReference type="GO" id="GO:0009102">
    <property type="term" value="P:biotin biosynthetic process"/>
    <property type="evidence" value="ECO:0007669"/>
    <property type="project" value="UniProtKB-UniRule"/>
</dbReference>
<evidence type="ECO:0000256" key="6">
    <source>
        <dbReference type="ARBA" id="ARBA00022898"/>
    </source>
</evidence>
<dbReference type="EC" id="2.6.1.62" evidence="7"/>
<feature type="binding site" evidence="7">
    <location>
        <position position="148"/>
    </location>
    <ligand>
        <name>substrate</name>
    </ligand>
</feature>
<dbReference type="NCBIfam" id="TIGR00508">
    <property type="entry name" value="bioA"/>
    <property type="match status" value="1"/>
</dbReference>
<feature type="binding site" evidence="7">
    <location>
        <position position="57"/>
    </location>
    <ligand>
        <name>substrate</name>
    </ligand>
</feature>
<feature type="binding site" evidence="7">
    <location>
        <position position="254"/>
    </location>
    <ligand>
        <name>pyridoxal 5'-phosphate</name>
        <dbReference type="ChEBI" id="CHEBI:597326"/>
    </ligand>
</feature>
<comment type="similarity">
    <text evidence="7">Belongs to the class-III pyridoxal-phosphate-dependent aminotransferase family. BioA subfamily.</text>
</comment>
<dbReference type="eggNOG" id="COG0161">
    <property type="taxonomic scope" value="Bacteria"/>
</dbReference>
<comment type="subunit">
    <text evidence="7">Homodimer.</text>
</comment>
<dbReference type="InterPro" id="IPR015421">
    <property type="entry name" value="PyrdxlP-dep_Trfase_major"/>
</dbReference>
<keyword evidence="3 7" id="KW-0808">Transferase</keyword>
<dbReference type="Gene3D" id="3.90.1150.10">
    <property type="entry name" value="Aspartate Aminotransferase, domain 1"/>
    <property type="match status" value="1"/>
</dbReference>
<comment type="cofactor">
    <cofactor evidence="1 7">
        <name>pyridoxal 5'-phosphate</name>
        <dbReference type="ChEBI" id="CHEBI:597326"/>
    </cofactor>
</comment>
<dbReference type="Gene3D" id="3.40.640.10">
    <property type="entry name" value="Type I PLP-dependent aspartate aminotransferase-like (Major domain)"/>
    <property type="match status" value="1"/>
</dbReference>
<evidence type="ECO:0000313" key="9">
    <source>
        <dbReference type="Proteomes" id="UP000005096"/>
    </source>
</evidence>
<dbReference type="InterPro" id="IPR015424">
    <property type="entry name" value="PyrdxlP-dep_Trfase"/>
</dbReference>
<dbReference type="InterPro" id="IPR005815">
    <property type="entry name" value="BioA"/>
</dbReference>
<feature type="binding site" evidence="7">
    <location>
        <position position="283"/>
    </location>
    <ligand>
        <name>substrate</name>
    </ligand>
</feature>
<organism evidence="8 9">
    <name type="scientific">Aminomonas paucivorans DSM 12260</name>
    <dbReference type="NCBI Taxonomy" id="584708"/>
    <lineage>
        <taxon>Bacteria</taxon>
        <taxon>Thermotogati</taxon>
        <taxon>Synergistota</taxon>
        <taxon>Synergistia</taxon>
        <taxon>Synergistales</taxon>
        <taxon>Synergistaceae</taxon>
        <taxon>Aminomonas</taxon>
    </lineage>
</organism>
<comment type="pathway">
    <text evidence="7">Cofactor biosynthesis; biotin biosynthesis; 7,8-diaminononanoate from 8-amino-7-oxononanoate (SAM route): step 1/1.</text>
</comment>
<proteinExistence type="inferred from homology"/>
<dbReference type="GO" id="GO:0005737">
    <property type="term" value="C:cytoplasm"/>
    <property type="evidence" value="ECO:0007669"/>
    <property type="project" value="UniProtKB-SubCell"/>
</dbReference>
<keyword evidence="6 7" id="KW-0663">Pyridoxal phosphate</keyword>
<feature type="binding site" evidence="7">
    <location>
        <begin position="115"/>
        <end position="116"/>
    </location>
    <ligand>
        <name>pyridoxal 5'-phosphate</name>
        <dbReference type="ChEBI" id="CHEBI:597326"/>
    </ligand>
</feature>
<dbReference type="PANTHER" id="PTHR42684:SF17">
    <property type="entry name" value="ADENOSYLMETHIONINE-8-AMINO-7-OXONONANOATE AMINOTRANSFERASE"/>
    <property type="match status" value="1"/>
</dbReference>
<evidence type="ECO:0000313" key="8">
    <source>
        <dbReference type="EMBL" id="EFQ22768.1"/>
    </source>
</evidence>
<comment type="subcellular location">
    <subcellularLocation>
        <location evidence="7">Cytoplasm</location>
    </subcellularLocation>
</comment>
<dbReference type="PaxDb" id="584708-Apau_0333"/>
<sequence>MSETFTERQRRDLAHNWHPCTQMADHEEWPPLAVRSARGVWLEDETGRRILDGISSWWVNLFGHGHPRLVETLARQAERLDHCLFAGCTHDPAIELGERLAALSGLPRVFYADNGSCAVETALKMSFHAHRNAGAVGRTRFAHLGGSYHGETLGALGVGDLGLYGEVYRPLLRPGVRVEGPDCFRCPYGLTREGCGVPCLDRDRRTLEAHGESLCGVIVEPLVQGAAGMRVYPPAYLAGLRRVCSDLGIHLIDDEIAMGFGRTGTLFACQQAGVVPDLMCLSKGITGGMIPFSVVLASEEIYRAFYGGGGRQAFLHSHSYSGSPLGCALACTVLDLFEEEGILDRVARLGRFLRERVASELPRCPHLGEYRQIGLVGALELVADPGTRASFSPDLRLGRRIARAALDRGVLLRPLGEVVYFLPPYAVTEEDLEVLAEGAFGAVREVLGSL</sequence>
<feature type="modified residue" description="N6-(pyridoxal phosphate)lysine" evidence="7">
    <location>
        <position position="283"/>
    </location>
</feature>
<dbReference type="SUPFAM" id="SSF53383">
    <property type="entry name" value="PLP-dependent transferases"/>
    <property type="match status" value="1"/>
</dbReference>
<dbReference type="InterPro" id="IPR049704">
    <property type="entry name" value="Aminotrans_3_PPA_site"/>
</dbReference>
<feature type="binding site" evidence="7">
    <location>
        <begin position="318"/>
        <end position="319"/>
    </location>
    <ligand>
        <name>pyridoxal 5'-phosphate</name>
        <dbReference type="ChEBI" id="CHEBI:597326"/>
    </ligand>
</feature>
<feature type="binding site" evidence="7">
    <location>
        <position position="317"/>
    </location>
    <ligand>
        <name>substrate</name>
    </ligand>
</feature>
<dbReference type="PANTHER" id="PTHR42684">
    <property type="entry name" value="ADENOSYLMETHIONINE-8-AMINO-7-OXONONANOATE AMINOTRANSFERASE"/>
    <property type="match status" value="1"/>
</dbReference>
<dbReference type="GO" id="GO:0004015">
    <property type="term" value="F:adenosylmethionine-8-amino-7-oxononanoate transaminase activity"/>
    <property type="evidence" value="ECO:0007669"/>
    <property type="project" value="UniProtKB-UniRule"/>
</dbReference>
<comment type="catalytic activity">
    <reaction evidence="7">
        <text>(8S)-8-amino-7-oxononanoate + S-adenosyl-L-methionine = S-adenosyl-4-methylsulfanyl-2-oxobutanoate + (7R,8S)-7,8-diammoniononanoate</text>
        <dbReference type="Rhea" id="RHEA:16861"/>
        <dbReference type="ChEBI" id="CHEBI:16490"/>
        <dbReference type="ChEBI" id="CHEBI:59789"/>
        <dbReference type="ChEBI" id="CHEBI:149468"/>
        <dbReference type="ChEBI" id="CHEBI:149469"/>
        <dbReference type="EC" id="2.6.1.62"/>
    </reaction>
</comment>
<dbReference type="EMBL" id="CM001022">
    <property type="protein sequence ID" value="EFQ22768.1"/>
    <property type="molecule type" value="Genomic_DNA"/>
</dbReference>
<keyword evidence="5 7" id="KW-0093">Biotin biosynthesis</keyword>
<dbReference type="RefSeq" id="WP_006299915.1">
    <property type="nucleotide sequence ID" value="NZ_CM001022.1"/>
</dbReference>
<dbReference type="HOGENOM" id="CLU_016922_4_3_0"/>
<gene>
    <name evidence="7" type="primary">bioA</name>
    <name evidence="8" type="ORF">Apau_0333</name>
</gene>
<evidence type="ECO:0000256" key="2">
    <source>
        <dbReference type="ARBA" id="ARBA00022576"/>
    </source>
</evidence>